<dbReference type="GO" id="GO:0003700">
    <property type="term" value="F:DNA-binding transcription factor activity"/>
    <property type="evidence" value="ECO:0007669"/>
    <property type="project" value="TreeGrafter"/>
</dbReference>
<accession>A0A1I6J2R3</accession>
<dbReference type="InterPro" id="IPR050707">
    <property type="entry name" value="HTH_MetabolicPath_Reg"/>
</dbReference>
<evidence type="ECO:0000259" key="4">
    <source>
        <dbReference type="PROSITE" id="PS51077"/>
    </source>
</evidence>
<dbReference type="PANTHER" id="PTHR30136:SF24">
    <property type="entry name" value="HTH-TYPE TRANSCRIPTIONAL REPRESSOR ALLR"/>
    <property type="match status" value="1"/>
</dbReference>
<dbReference type="Pfam" id="PF09339">
    <property type="entry name" value="HTH_IclR"/>
    <property type="match status" value="1"/>
</dbReference>
<dbReference type="CDD" id="cd00090">
    <property type="entry name" value="HTH_ARSR"/>
    <property type="match status" value="1"/>
</dbReference>
<protein>
    <submittedName>
        <fullName evidence="6">DNA-binding transcriptional regulator, IclR family</fullName>
    </submittedName>
</protein>
<feature type="domain" description="HTH iclR-type" evidence="4">
    <location>
        <begin position="11"/>
        <end position="77"/>
    </location>
</feature>
<evidence type="ECO:0000256" key="1">
    <source>
        <dbReference type="ARBA" id="ARBA00023015"/>
    </source>
</evidence>
<dbReference type="AlphaFoldDB" id="A0A1I6J2R3"/>
<dbReference type="InterPro" id="IPR014757">
    <property type="entry name" value="Tscrpt_reg_IclR_C"/>
</dbReference>
<keyword evidence="3" id="KW-0804">Transcription</keyword>
<reference evidence="7" key="1">
    <citation type="submission" date="2016-10" db="EMBL/GenBank/DDBJ databases">
        <authorList>
            <person name="Varghese N."/>
            <person name="Submissions S."/>
        </authorList>
    </citation>
    <scope>NUCLEOTIDE SEQUENCE [LARGE SCALE GENOMIC DNA]</scope>
    <source>
        <strain evidence="7">CL127</strain>
    </source>
</reference>
<name>A0A1I6J2R3_9MICO</name>
<keyword evidence="1" id="KW-0805">Transcription regulation</keyword>
<evidence type="ECO:0000256" key="2">
    <source>
        <dbReference type="ARBA" id="ARBA00023125"/>
    </source>
</evidence>
<dbReference type="PANTHER" id="PTHR30136">
    <property type="entry name" value="HELIX-TURN-HELIX TRANSCRIPTIONAL REGULATOR, ICLR FAMILY"/>
    <property type="match status" value="1"/>
</dbReference>
<dbReference type="SUPFAM" id="SSF46785">
    <property type="entry name" value="Winged helix' DNA-binding domain"/>
    <property type="match status" value="1"/>
</dbReference>
<dbReference type="RefSeq" id="WP_091741690.1">
    <property type="nucleotide sequence ID" value="NZ_FOYR01000004.1"/>
</dbReference>
<dbReference type="PROSITE" id="PS51078">
    <property type="entry name" value="ICLR_ED"/>
    <property type="match status" value="1"/>
</dbReference>
<feature type="domain" description="IclR-ED" evidence="5">
    <location>
        <begin position="78"/>
        <end position="281"/>
    </location>
</feature>
<dbReference type="InterPro" id="IPR029016">
    <property type="entry name" value="GAF-like_dom_sf"/>
</dbReference>
<gene>
    <name evidence="6" type="ORF">SAMN04488591_3265</name>
</gene>
<evidence type="ECO:0000313" key="6">
    <source>
        <dbReference type="EMBL" id="SFR73305.1"/>
    </source>
</evidence>
<dbReference type="Gene3D" id="1.10.10.10">
    <property type="entry name" value="Winged helix-like DNA-binding domain superfamily/Winged helix DNA-binding domain"/>
    <property type="match status" value="1"/>
</dbReference>
<dbReference type="EMBL" id="FOYR01000004">
    <property type="protein sequence ID" value="SFR73305.1"/>
    <property type="molecule type" value="Genomic_DNA"/>
</dbReference>
<dbReference type="SMART" id="SM00346">
    <property type="entry name" value="HTH_ICLR"/>
    <property type="match status" value="1"/>
</dbReference>
<evidence type="ECO:0000256" key="3">
    <source>
        <dbReference type="ARBA" id="ARBA00023163"/>
    </source>
</evidence>
<dbReference type="InterPro" id="IPR036388">
    <property type="entry name" value="WH-like_DNA-bd_sf"/>
</dbReference>
<organism evidence="6 7">
    <name type="scientific">Microbacterium azadirachtae</name>
    <dbReference type="NCBI Taxonomy" id="582680"/>
    <lineage>
        <taxon>Bacteria</taxon>
        <taxon>Bacillati</taxon>
        <taxon>Actinomycetota</taxon>
        <taxon>Actinomycetes</taxon>
        <taxon>Micrococcales</taxon>
        <taxon>Microbacteriaceae</taxon>
        <taxon>Microbacterium</taxon>
    </lineage>
</organism>
<dbReference type="InterPro" id="IPR011991">
    <property type="entry name" value="ArsR-like_HTH"/>
</dbReference>
<sequence>MAQTSEPRRNSSGLARDVEILELLGSAEAMREGGLGVLRVAQLTGRDKAAISRALATLADAGLADRDENTQLYRLGARVYGLAARTLESRMASISRPHLRRVAQATRETTHLCVLRGGNVLTIMSELSPHEVRATGWEGVTTAAWRTPSGRVLLSDWDRGSLERWYAEHGHDHPIVGPGDPLTTEAGFSVLPTPPADKAVITDFESLLEEIGRIRAHGYALLDEELEGGVVGASAPVFDLNGRIIAAINVSAPKIRMGERLPTLGRYVAEAAAALSEQLGAS</sequence>
<dbReference type="InterPro" id="IPR036390">
    <property type="entry name" value="WH_DNA-bd_sf"/>
</dbReference>
<dbReference type="SUPFAM" id="SSF55781">
    <property type="entry name" value="GAF domain-like"/>
    <property type="match status" value="1"/>
</dbReference>
<proteinExistence type="predicted"/>
<keyword evidence="2 6" id="KW-0238">DNA-binding</keyword>
<dbReference type="GO" id="GO:0003677">
    <property type="term" value="F:DNA binding"/>
    <property type="evidence" value="ECO:0007669"/>
    <property type="project" value="UniProtKB-KW"/>
</dbReference>
<dbReference type="GO" id="GO:0045892">
    <property type="term" value="P:negative regulation of DNA-templated transcription"/>
    <property type="evidence" value="ECO:0007669"/>
    <property type="project" value="TreeGrafter"/>
</dbReference>
<dbReference type="InterPro" id="IPR005471">
    <property type="entry name" value="Tscrpt_reg_IclR_N"/>
</dbReference>
<dbReference type="Proteomes" id="UP000198877">
    <property type="component" value="Unassembled WGS sequence"/>
</dbReference>
<evidence type="ECO:0000313" key="7">
    <source>
        <dbReference type="Proteomes" id="UP000198877"/>
    </source>
</evidence>
<dbReference type="PROSITE" id="PS51077">
    <property type="entry name" value="HTH_ICLR"/>
    <property type="match status" value="1"/>
</dbReference>
<evidence type="ECO:0000259" key="5">
    <source>
        <dbReference type="PROSITE" id="PS51078"/>
    </source>
</evidence>
<dbReference type="Pfam" id="PF01614">
    <property type="entry name" value="IclR_C"/>
    <property type="match status" value="2"/>
</dbReference>
<dbReference type="Gene3D" id="3.30.450.40">
    <property type="match status" value="1"/>
</dbReference>